<evidence type="ECO:0000313" key="3">
    <source>
        <dbReference type="Proteomes" id="UP000886653"/>
    </source>
</evidence>
<dbReference type="AlphaFoldDB" id="A0A9P6N4R5"/>
<reference evidence="2" key="1">
    <citation type="submission" date="2013-11" db="EMBL/GenBank/DDBJ databases">
        <title>Genome sequence of the fusiform rust pathogen reveals effectors for host alternation and coevolution with pine.</title>
        <authorList>
            <consortium name="DOE Joint Genome Institute"/>
            <person name="Smith K."/>
            <person name="Pendleton A."/>
            <person name="Kubisiak T."/>
            <person name="Anderson C."/>
            <person name="Salamov A."/>
            <person name="Aerts A."/>
            <person name="Riley R."/>
            <person name="Clum A."/>
            <person name="Lindquist E."/>
            <person name="Ence D."/>
            <person name="Campbell M."/>
            <person name="Kronenberg Z."/>
            <person name="Feau N."/>
            <person name="Dhillon B."/>
            <person name="Hamelin R."/>
            <person name="Burleigh J."/>
            <person name="Smith J."/>
            <person name="Yandell M."/>
            <person name="Nelson C."/>
            <person name="Grigoriev I."/>
            <person name="Davis J."/>
        </authorList>
    </citation>
    <scope>NUCLEOTIDE SEQUENCE</scope>
    <source>
        <strain evidence="2">G11</strain>
    </source>
</reference>
<evidence type="ECO:0000313" key="2">
    <source>
        <dbReference type="EMBL" id="KAG0138975.1"/>
    </source>
</evidence>
<name>A0A9P6N4R5_9BASI</name>
<dbReference type="Proteomes" id="UP000886653">
    <property type="component" value="Unassembled WGS sequence"/>
</dbReference>
<proteinExistence type="predicted"/>
<organism evidence="2 3">
    <name type="scientific">Cronartium quercuum f. sp. fusiforme G11</name>
    <dbReference type="NCBI Taxonomy" id="708437"/>
    <lineage>
        <taxon>Eukaryota</taxon>
        <taxon>Fungi</taxon>
        <taxon>Dikarya</taxon>
        <taxon>Basidiomycota</taxon>
        <taxon>Pucciniomycotina</taxon>
        <taxon>Pucciniomycetes</taxon>
        <taxon>Pucciniales</taxon>
        <taxon>Coleosporiaceae</taxon>
        <taxon>Cronartium</taxon>
    </lineage>
</organism>
<protein>
    <submittedName>
        <fullName evidence="2">Uncharacterized protein</fullName>
    </submittedName>
</protein>
<dbReference type="EMBL" id="MU168041">
    <property type="protein sequence ID" value="KAG0138975.1"/>
    <property type="molecule type" value="Genomic_DNA"/>
</dbReference>
<evidence type="ECO:0000256" key="1">
    <source>
        <dbReference type="SAM" id="MobiDB-lite"/>
    </source>
</evidence>
<accession>A0A9P6N4R5</accession>
<keyword evidence="3" id="KW-1185">Reference proteome</keyword>
<sequence length="90" mass="9796">MDQYVAYSSWVCPRDVSGISLGTSLGSTQRRLLEIPTESDVPETALTLRDISTSAKNRHPGKLSEINLRASGSGRSVPKRYHTLNSYGGT</sequence>
<comment type="caution">
    <text evidence="2">The sequence shown here is derived from an EMBL/GenBank/DDBJ whole genome shotgun (WGS) entry which is preliminary data.</text>
</comment>
<gene>
    <name evidence="2" type="ORF">CROQUDRAFT_102444</name>
</gene>
<feature type="region of interest" description="Disordered" evidence="1">
    <location>
        <begin position="71"/>
        <end position="90"/>
    </location>
</feature>